<sequence>MLTRSGINRRQNDPSLPMLEQLQTEENVTNELSRSNNQPVHVQSVIETTDNATTEMSTNDGTQPQSQTTTNMEKLIQILANIDKENQKDWIKELYENIKEQMSRIPKGGWEKIKDAFNQKFVQQKTIIDMRNLYNMAKNKDNLQSGQNNVPTTSNQLIEIKNVDLFTRTKTALKNNIKEVNEQNKMRTYKIYSREVKNEIMDYINIALQQEQLDESIISLQEYANIILACQITYQQMTTKTIKKSNWQQSMEETIKKLYDKVDTINEFCETGHATSAMKQICKNKHIHSTNRQKVERVKDELEERIKSYEKRLRIHENRKQFRKTNRLFELNAKRFYREINETTNSISNEIDKEATYEFWKKMWEQNEMETNREEIVNLHEPSQMNIDMCKEKICEITENVISNLPLWKATGTDYVFNFYIKKIHVLHTKLKELVYNAIQNPQSIDEQFYEGVTYLLPKRHNTKSPNDLRPITCLSNIYKLISKVATQLLTEFAEVNEIISNNQLGTKRRCQGAKLQALINKVINSSNDHKLCTSWIDIQKAYDSVPHSYMLFANDKNTLKELCDRTKEVLEGIGFQTNEQKSANNIGDDTAFGNMIDENGYRYLGILEDENNLIKTENKVLLREKILSKVDALCKTKLNGKNLMMAINQYAISTMNYYIGLIDFKPNELKSMDDDIRRILKKYNIIRHSANNERLYMDRKELGRGLQKIEERAEAILFNFHSSLEQNNKAIIDNEIAKGTSLGTIKTFITNKYQIPDSTLNAMTIKEKQKADKLEKIREKRLHGKLFNHGEQPVNIEQSSLWLKKSNISPQEEGLLCKVQDRNLFFETRKCKHCSLTNVGVDHLATCCGRLLNSEYKYRHNDVVRSLHLMFCQRYGIERNKRLKNYRVENVIQNNRVKIKSDVPIITDTRIDNNKPDLLVHDLAAKKIWIVEVGITNKDRLKETETEKARKYDILAKELKSMYNATVFQVPIVMTWDGLTTKYHKKYMEILNVPKQIQAYVQYISIKRTAEIIFRDLTDICGGFDDVQLEKIINNENI</sequence>
<dbReference type="Proteomes" id="UP000515146">
    <property type="component" value="Unplaced"/>
</dbReference>
<dbReference type="PANTHER" id="PTHR35450:SF2">
    <property type="entry name" value="REVERSE TRANSCRIPTASE DOMAIN-CONTAINING PROTEIN"/>
    <property type="match status" value="1"/>
</dbReference>
<organism evidence="3 4">
    <name type="scientific">Dermatophagoides pteronyssinus</name>
    <name type="common">European house dust mite</name>
    <dbReference type="NCBI Taxonomy" id="6956"/>
    <lineage>
        <taxon>Eukaryota</taxon>
        <taxon>Metazoa</taxon>
        <taxon>Ecdysozoa</taxon>
        <taxon>Arthropoda</taxon>
        <taxon>Chelicerata</taxon>
        <taxon>Arachnida</taxon>
        <taxon>Acari</taxon>
        <taxon>Acariformes</taxon>
        <taxon>Sarcoptiformes</taxon>
        <taxon>Astigmata</taxon>
        <taxon>Psoroptidia</taxon>
        <taxon>Analgoidea</taxon>
        <taxon>Pyroglyphidae</taxon>
        <taxon>Dermatophagoidinae</taxon>
        <taxon>Dermatophagoides</taxon>
    </lineage>
</organism>
<dbReference type="OrthoDB" id="6510183at2759"/>
<accession>A0A6P6XNT3</accession>
<reference evidence="4" key="1">
    <citation type="submission" date="2025-08" db="UniProtKB">
        <authorList>
            <consortium name="RefSeq"/>
        </authorList>
    </citation>
    <scope>IDENTIFICATION</scope>
    <source>
        <strain evidence="4">Airmid</strain>
    </source>
</reference>
<dbReference type="InterPro" id="IPR000477">
    <property type="entry name" value="RT_dom"/>
</dbReference>
<proteinExistence type="predicted"/>
<dbReference type="AlphaFoldDB" id="A0A6P6XNT3"/>
<protein>
    <submittedName>
        <fullName evidence="4">Uncharacterized protein LOC113789754</fullName>
    </submittedName>
</protein>
<keyword evidence="1" id="KW-0175">Coiled coil</keyword>
<dbReference type="RefSeq" id="XP_027195135.1">
    <property type="nucleotide sequence ID" value="XM_027339334.1"/>
</dbReference>
<dbReference type="PANTHER" id="PTHR35450">
    <property type="entry name" value="REVERSE TRANSCRIPTASE DOMAIN-CONTAINING PROTEIN"/>
    <property type="match status" value="1"/>
</dbReference>
<keyword evidence="3" id="KW-1185">Reference proteome</keyword>
<feature type="coiled-coil region" evidence="1">
    <location>
        <begin position="292"/>
        <end position="319"/>
    </location>
</feature>
<dbReference type="InParanoid" id="A0A6P6XNT3"/>
<feature type="domain" description="Reverse transcriptase" evidence="2">
    <location>
        <begin position="464"/>
        <end position="549"/>
    </location>
</feature>
<name>A0A6P6XNT3_DERPT</name>
<gene>
    <name evidence="4" type="primary">LOC113789754</name>
</gene>
<dbReference type="KEGG" id="dpte:113789754"/>
<dbReference type="OMA" id="HSANNER"/>
<dbReference type="Pfam" id="PF00078">
    <property type="entry name" value="RVT_1"/>
    <property type="match status" value="1"/>
</dbReference>
<evidence type="ECO:0000259" key="2">
    <source>
        <dbReference type="Pfam" id="PF00078"/>
    </source>
</evidence>
<evidence type="ECO:0000313" key="4">
    <source>
        <dbReference type="RefSeq" id="XP_027195135.1"/>
    </source>
</evidence>
<evidence type="ECO:0000313" key="3">
    <source>
        <dbReference type="Proteomes" id="UP000515146"/>
    </source>
</evidence>
<evidence type="ECO:0000256" key="1">
    <source>
        <dbReference type="SAM" id="Coils"/>
    </source>
</evidence>